<dbReference type="PRINTS" id="PR00348">
    <property type="entry name" value="UBIQUITIN"/>
</dbReference>
<dbReference type="PROSITE" id="PS00299">
    <property type="entry name" value="UBIQUITIN_1"/>
    <property type="match status" value="1"/>
</dbReference>
<dbReference type="FunFam" id="3.10.20.90:FF:000009">
    <property type="entry name" value="Ubiquitin-60S ribosomal protein"/>
    <property type="match status" value="1"/>
</dbReference>
<organism evidence="4 5">
    <name type="scientific">Rotaria magnacalcarata</name>
    <dbReference type="NCBI Taxonomy" id="392030"/>
    <lineage>
        <taxon>Eukaryota</taxon>
        <taxon>Metazoa</taxon>
        <taxon>Spiralia</taxon>
        <taxon>Gnathifera</taxon>
        <taxon>Rotifera</taxon>
        <taxon>Eurotatoria</taxon>
        <taxon>Bdelloidea</taxon>
        <taxon>Philodinida</taxon>
        <taxon>Philodinidae</taxon>
        <taxon>Rotaria</taxon>
    </lineage>
</organism>
<dbReference type="PROSITE" id="PS50053">
    <property type="entry name" value="UBIQUITIN_2"/>
    <property type="match status" value="1"/>
</dbReference>
<dbReference type="SMART" id="SM00213">
    <property type="entry name" value="UBQ"/>
    <property type="match status" value="1"/>
</dbReference>
<protein>
    <recommendedName>
        <fullName evidence="3">Ubiquitin-like domain-containing protein</fullName>
    </recommendedName>
</protein>
<dbReference type="InterPro" id="IPR019954">
    <property type="entry name" value="Ubiquitin_CS"/>
</dbReference>
<evidence type="ECO:0000256" key="1">
    <source>
        <dbReference type="ARBA" id="ARBA00008430"/>
    </source>
</evidence>
<dbReference type="InterPro" id="IPR029071">
    <property type="entry name" value="Ubiquitin-like_domsf"/>
</dbReference>
<dbReference type="Proteomes" id="UP000681967">
    <property type="component" value="Unassembled WGS sequence"/>
</dbReference>
<reference evidence="4" key="1">
    <citation type="submission" date="2021-02" db="EMBL/GenBank/DDBJ databases">
        <authorList>
            <person name="Nowell W R."/>
        </authorList>
    </citation>
    <scope>NUCLEOTIDE SEQUENCE</scope>
</reference>
<evidence type="ECO:0000313" key="4">
    <source>
        <dbReference type="EMBL" id="CAF5043623.1"/>
    </source>
</evidence>
<feature type="domain" description="Ubiquitin-like" evidence="3">
    <location>
        <begin position="86"/>
        <end position="161"/>
    </location>
</feature>
<dbReference type="InterPro" id="IPR000626">
    <property type="entry name" value="Ubiquitin-like_dom"/>
</dbReference>
<dbReference type="PANTHER" id="PTHR10666">
    <property type="entry name" value="UBIQUITIN"/>
    <property type="match status" value="1"/>
</dbReference>
<dbReference type="EMBL" id="CAJOBH010224465">
    <property type="protein sequence ID" value="CAF5043623.1"/>
    <property type="molecule type" value="Genomic_DNA"/>
</dbReference>
<name>A0A8S3E024_9BILA</name>
<dbReference type="AlphaFoldDB" id="A0A8S3E024"/>
<dbReference type="Pfam" id="PF00240">
    <property type="entry name" value="ubiquitin"/>
    <property type="match status" value="1"/>
</dbReference>
<proteinExistence type="inferred from homology"/>
<dbReference type="CDD" id="cd01803">
    <property type="entry name" value="Ubl_ubiquitin"/>
    <property type="match status" value="1"/>
</dbReference>
<comment type="similarity">
    <text evidence="1">Belongs to the ubiquitin family.</text>
</comment>
<evidence type="ECO:0000313" key="5">
    <source>
        <dbReference type="Proteomes" id="UP000681967"/>
    </source>
</evidence>
<dbReference type="Gene3D" id="3.10.20.90">
    <property type="entry name" value="Phosphatidylinositol 3-kinase Catalytic Subunit, Chain A, domain 1"/>
    <property type="match status" value="1"/>
</dbReference>
<dbReference type="InterPro" id="IPR050158">
    <property type="entry name" value="Ubiquitin_ubiquitin-like"/>
</dbReference>
<comment type="caution">
    <text evidence="4">The sequence shown here is derived from an EMBL/GenBank/DDBJ whole genome shotgun (WGS) entry which is preliminary data.</text>
</comment>
<dbReference type="SUPFAM" id="SSF54236">
    <property type="entry name" value="Ubiquitin-like"/>
    <property type="match status" value="1"/>
</dbReference>
<evidence type="ECO:0000256" key="2">
    <source>
        <dbReference type="ARBA" id="ARBA00022499"/>
    </source>
</evidence>
<gene>
    <name evidence="4" type="ORF">BYL167_LOCUS57211</name>
</gene>
<accession>A0A8S3E024</accession>
<evidence type="ECO:0000259" key="3">
    <source>
        <dbReference type="PROSITE" id="PS50053"/>
    </source>
</evidence>
<dbReference type="InterPro" id="IPR019956">
    <property type="entry name" value="Ubiquitin_dom"/>
</dbReference>
<sequence>MFVIKQILRRRNVHFVHIKRNDDELIIGVKNALLRDEYQHRLPLDMFTRRQFICSYNKRLFRILKVDLNNPTLETITQNSIQQHKMQVFIKTLTGKTVTIECECSDTIENLKAKIQDKEGIPPDQQRLIFKGQQLEDGRTLADYNIQKEFTLHIVLRLRGGDMGVDFVDLSNENGLKRLNWSTSAPKWRQAGSYNEHQIQEIRYAFGCESDNLPMSDMQGIC</sequence>
<keyword evidence="2" id="KW-1017">Isopeptide bond</keyword>